<evidence type="ECO:0000313" key="1">
    <source>
        <dbReference type="EMBL" id="RCS28902.1"/>
    </source>
</evidence>
<reference evidence="1 2" key="1">
    <citation type="submission" date="2018-05" db="EMBL/GenBank/DDBJ databases">
        <title>Draft genome sequence of Rhodanobacter denitrificans Yn1 isolated from gold copper mine.</title>
        <authorList>
            <person name="Yang N."/>
            <person name="Mazhar H.S."/>
            <person name="Rensing C."/>
        </authorList>
    </citation>
    <scope>NUCLEOTIDE SEQUENCE [LARGE SCALE GENOMIC DNA]</scope>
    <source>
        <strain evidence="1 2">Yn1</strain>
    </source>
</reference>
<evidence type="ECO:0000313" key="2">
    <source>
        <dbReference type="Proteomes" id="UP000252387"/>
    </source>
</evidence>
<organism evidence="1 2">
    <name type="scientific">Rhodanobacter denitrificans</name>
    <dbReference type="NCBI Taxonomy" id="666685"/>
    <lineage>
        <taxon>Bacteria</taxon>
        <taxon>Pseudomonadati</taxon>
        <taxon>Pseudomonadota</taxon>
        <taxon>Gammaproteobacteria</taxon>
        <taxon>Lysobacterales</taxon>
        <taxon>Rhodanobacteraceae</taxon>
        <taxon>Rhodanobacter</taxon>
    </lineage>
</organism>
<accession>A0A368KAD6</accession>
<dbReference type="RefSeq" id="WP_114345015.1">
    <property type="nucleotide sequence ID" value="NZ_QFWQ01000009.1"/>
</dbReference>
<sequence length="131" mass="14584">MIARNVAIRAVQGLVELDLPLRHAHVHLIGRHIGMVAVKGQQFIDLGDGLVAESQGLVPLLLDQVRVPRGFLCRETLQSGHQLRRVVFVHEFLSRRVDLLKNRGVLLIGLGLEPLEVNVIVPMVQVALRFV</sequence>
<comment type="caution">
    <text evidence="1">The sequence shown here is derived from an EMBL/GenBank/DDBJ whole genome shotgun (WGS) entry which is preliminary data.</text>
</comment>
<proteinExistence type="predicted"/>
<gene>
    <name evidence="1" type="ORF">DEO45_14495</name>
</gene>
<dbReference type="EMBL" id="QFWQ01000009">
    <property type="protein sequence ID" value="RCS28902.1"/>
    <property type="molecule type" value="Genomic_DNA"/>
</dbReference>
<name>A0A368KAD6_9GAMM</name>
<dbReference type="AlphaFoldDB" id="A0A368KAD6"/>
<protein>
    <submittedName>
        <fullName evidence="1">Uncharacterized protein</fullName>
    </submittedName>
</protein>
<keyword evidence="2" id="KW-1185">Reference proteome</keyword>
<dbReference type="Proteomes" id="UP000252387">
    <property type="component" value="Unassembled WGS sequence"/>
</dbReference>